<accession>A0A7X2NPQ2</accession>
<gene>
    <name evidence="3" type="ORF">FYJ51_00100</name>
</gene>
<dbReference type="GO" id="GO:0004527">
    <property type="term" value="F:exonuclease activity"/>
    <property type="evidence" value="ECO:0007669"/>
    <property type="project" value="UniProtKB-KW"/>
</dbReference>
<feature type="domain" description="DDH" evidence="1">
    <location>
        <begin position="90"/>
        <end position="213"/>
    </location>
</feature>
<dbReference type="PANTHER" id="PTHR30255:SF2">
    <property type="entry name" value="SINGLE-STRANDED-DNA-SPECIFIC EXONUCLEASE RECJ"/>
    <property type="match status" value="1"/>
</dbReference>
<dbReference type="InterPro" id="IPR003156">
    <property type="entry name" value="DHHA1_dom"/>
</dbReference>
<evidence type="ECO:0000313" key="3">
    <source>
        <dbReference type="EMBL" id="MSS57312.1"/>
    </source>
</evidence>
<comment type="caution">
    <text evidence="3">The sequence shown here is derived from an EMBL/GenBank/DDBJ whole genome shotgun (WGS) entry which is preliminary data.</text>
</comment>
<keyword evidence="4" id="KW-1185">Reference proteome</keyword>
<dbReference type="SUPFAM" id="SSF64182">
    <property type="entry name" value="DHH phosphoesterases"/>
    <property type="match status" value="1"/>
</dbReference>
<dbReference type="InterPro" id="IPR001667">
    <property type="entry name" value="DDH_dom"/>
</dbReference>
<dbReference type="Pfam" id="PF01368">
    <property type="entry name" value="DHH"/>
    <property type="match status" value="1"/>
</dbReference>
<dbReference type="AlphaFoldDB" id="A0A7X2NPQ2"/>
<dbReference type="EMBL" id="VUMN01000001">
    <property type="protein sequence ID" value="MSS57312.1"/>
    <property type="molecule type" value="Genomic_DNA"/>
</dbReference>
<organism evidence="3 4">
    <name type="scientific">Stecheria intestinalis</name>
    <dbReference type="NCBI Taxonomy" id="2606630"/>
    <lineage>
        <taxon>Bacteria</taxon>
        <taxon>Bacillati</taxon>
        <taxon>Bacillota</taxon>
        <taxon>Erysipelotrichia</taxon>
        <taxon>Erysipelotrichales</taxon>
        <taxon>Erysipelotrichaceae</taxon>
        <taxon>Stecheria</taxon>
    </lineage>
</organism>
<evidence type="ECO:0000259" key="1">
    <source>
        <dbReference type="Pfam" id="PF01368"/>
    </source>
</evidence>
<dbReference type="Pfam" id="PF02272">
    <property type="entry name" value="DHHA1"/>
    <property type="match status" value="1"/>
</dbReference>
<feature type="domain" description="DHHA1" evidence="2">
    <location>
        <begin position="349"/>
        <end position="436"/>
    </location>
</feature>
<dbReference type="PANTHER" id="PTHR30255">
    <property type="entry name" value="SINGLE-STRANDED-DNA-SPECIFIC EXONUCLEASE RECJ"/>
    <property type="match status" value="1"/>
</dbReference>
<reference evidence="3 4" key="1">
    <citation type="submission" date="2019-08" db="EMBL/GenBank/DDBJ databases">
        <title>In-depth cultivation of the pig gut microbiome towards novel bacterial diversity and tailored functional studies.</title>
        <authorList>
            <person name="Wylensek D."/>
            <person name="Hitch T.C.A."/>
            <person name="Clavel T."/>
        </authorList>
    </citation>
    <scope>NUCLEOTIDE SEQUENCE [LARGE SCALE GENOMIC DNA]</scope>
    <source>
        <strain evidence="3 4">Oil+RF-744-GAM-WT-6</strain>
    </source>
</reference>
<dbReference type="InterPro" id="IPR051673">
    <property type="entry name" value="SSDNA_exonuclease_RecJ"/>
</dbReference>
<evidence type="ECO:0000313" key="4">
    <source>
        <dbReference type="Proteomes" id="UP000461880"/>
    </source>
</evidence>
<evidence type="ECO:0000259" key="2">
    <source>
        <dbReference type="Pfam" id="PF02272"/>
    </source>
</evidence>
<protein>
    <submittedName>
        <fullName evidence="3">Recombinase RecJ</fullName>
    </submittedName>
</protein>
<dbReference type="InterPro" id="IPR038763">
    <property type="entry name" value="DHH_sf"/>
</dbReference>
<dbReference type="Gene3D" id="3.90.1640.30">
    <property type="match status" value="1"/>
</dbReference>
<proteinExistence type="predicted"/>
<dbReference type="GO" id="GO:0003676">
    <property type="term" value="F:nucleic acid binding"/>
    <property type="evidence" value="ECO:0007669"/>
    <property type="project" value="InterPro"/>
</dbReference>
<dbReference type="Proteomes" id="UP000461880">
    <property type="component" value="Unassembled WGS sequence"/>
</dbReference>
<name>A0A7X2NPQ2_9FIRM</name>
<dbReference type="Gene3D" id="3.10.310.30">
    <property type="match status" value="1"/>
</dbReference>
<sequence length="549" mass="60173">MIISGTLKSAAMYLRGWPRMNYNLHTPDLASITKRFPTSPLVAALIASSSLSEEQIEELLHGSDTPTVSSAICVQKAAARILAAKKAGEKVFIGGDYDADGICSTAIMKDTLDKLGIPNGYYIPNRFKEGYGLSASTVEAAAKKGYTLILTVDNGVRAFDAIAKAKKLGLSIIVTDHHEIQDPVPAEIVVHPDYMEPDYTTLSGAGVALQISRTLIGDYAPHTCLAAIAAIADVMPLWKETRRIVKAGMRLLNQNALPSASALLREGSVFDETSLSFQIIPKLNSVGRMNDISNVNTLVPFLLSRNPDTILRYAAQLNQVNEERRNRSRSMSLKAEKMVDEEDFQLIFDESFEEGICGLVAGRIAQETHHPTVILARSGNLYKGSGRSVAGFNLYDFFSDFSELSAFGGHAMAVGLSVPEEQYEPFCRHVKEKMKETSFIYEEPVPEAVLIPSDLITLDHVADLKLLSPYPKEMVPAVFAIQRPVTEHVFRSPKVVKYSFGNDSTGFDGVLYTRKGIPAPESPVFAAGPLSINRWRSLVRVQMDLEAIE</sequence>